<dbReference type="PANTHER" id="PTHR24024:SF18">
    <property type="entry name" value="SHORT-CHAIN COLLAGEN C4-LIKE"/>
    <property type="match status" value="1"/>
</dbReference>
<accession>A0A409V778</accession>
<sequence>MPNTVDDWYLKETTEPKMKMVTYEYYYSIFRMSPFSCATAIVALVVTTYGHDCTKYSLTPSDQSIIDMMKHYLHTSRKADCPVTTSHQDIGVTYVRWGKKTCPENSEIVYTGQAGGNFYSNKGGGSNYLCLPRDPENGKAYSYGNNVLYGAEYEIHSSTKPSGLPASLGEKEVPCAVCRRNGKVSVLMIPGKKSCYKGWQSEYNGFLMSENIGHNIKEYICMDGEAEPLDNRSSNEDGALFYPVRAKCGSLRCPPYKDNTEVLCTDYITIIDSTYHVQYALSGHWLPSVLNSWNTQACQN</sequence>
<evidence type="ECO:0000313" key="2">
    <source>
        <dbReference type="EMBL" id="OPL20968.1"/>
    </source>
</evidence>
<feature type="non-terminal residue" evidence="2">
    <location>
        <position position="1"/>
    </location>
</feature>
<evidence type="ECO:0008006" key="4">
    <source>
        <dbReference type="Google" id="ProtNLM"/>
    </source>
</evidence>
<keyword evidence="1" id="KW-0472">Membrane</keyword>
<keyword evidence="1" id="KW-0812">Transmembrane</keyword>
<proteinExistence type="predicted"/>
<keyword evidence="1" id="KW-1133">Transmembrane helix</keyword>
<dbReference type="PANTHER" id="PTHR24024">
    <property type="entry name" value="PULMONARY SURFACTANT-ASSOCIATED PROTEIN A"/>
    <property type="match status" value="1"/>
</dbReference>
<dbReference type="Proteomes" id="UP000266721">
    <property type="component" value="Unassembled WGS sequence"/>
</dbReference>
<evidence type="ECO:0000313" key="3">
    <source>
        <dbReference type="Proteomes" id="UP000266721"/>
    </source>
</evidence>
<dbReference type="AlphaFoldDB" id="A0A409V778"/>
<organism evidence="2 3">
    <name type="scientific">Mytilus galloprovincialis</name>
    <name type="common">Mediterranean mussel</name>
    <dbReference type="NCBI Taxonomy" id="29158"/>
    <lineage>
        <taxon>Eukaryota</taxon>
        <taxon>Metazoa</taxon>
        <taxon>Spiralia</taxon>
        <taxon>Lophotrochozoa</taxon>
        <taxon>Mollusca</taxon>
        <taxon>Bivalvia</taxon>
        <taxon>Autobranchia</taxon>
        <taxon>Pteriomorphia</taxon>
        <taxon>Mytilida</taxon>
        <taxon>Mytiloidea</taxon>
        <taxon>Mytilidae</taxon>
        <taxon>Mytilinae</taxon>
        <taxon>Mytilus</taxon>
    </lineage>
</organism>
<reference evidence="2 3" key="1">
    <citation type="journal article" date="2016" name="PLoS ONE">
        <title>A First Insight into the Genome of the Filter-Feeder Mussel Mytilus galloprovincialis.</title>
        <authorList>
            <person name="Murgarella M."/>
            <person name="Puiu D."/>
            <person name="Novoa B."/>
            <person name="Figueras A."/>
            <person name="Posada D."/>
            <person name="Canchaya C."/>
        </authorList>
    </citation>
    <scope>NUCLEOTIDE SEQUENCE [LARGE SCALE GENOMIC DNA]</scope>
    <source>
        <tissue evidence="2">Muscle</tissue>
    </source>
</reference>
<protein>
    <recommendedName>
        <fullName evidence="4">Short-chain collagen C4-like</fullName>
    </recommendedName>
</protein>
<feature type="transmembrane region" description="Helical" evidence="1">
    <location>
        <begin position="25"/>
        <end position="46"/>
    </location>
</feature>
<evidence type="ECO:0000256" key="1">
    <source>
        <dbReference type="SAM" id="Phobius"/>
    </source>
</evidence>
<keyword evidence="3" id="KW-1185">Reference proteome</keyword>
<dbReference type="InterPro" id="IPR051077">
    <property type="entry name" value="Ca-dependent_lectin"/>
</dbReference>
<name>A0A409V778_MYTGA</name>
<dbReference type="GO" id="GO:0005615">
    <property type="term" value="C:extracellular space"/>
    <property type="evidence" value="ECO:0007669"/>
    <property type="project" value="TreeGrafter"/>
</dbReference>
<dbReference type="EMBL" id="KV597078">
    <property type="protein sequence ID" value="OPL20968.1"/>
    <property type="molecule type" value="Genomic_DNA"/>
</dbReference>
<gene>
    <name evidence="2" type="ORF">AM593_01958</name>
</gene>